<evidence type="ECO:0000313" key="3">
    <source>
        <dbReference type="Proteomes" id="UP000190188"/>
    </source>
</evidence>
<dbReference type="PROSITE" id="PS51257">
    <property type="entry name" value="PROKAR_LIPOPROTEIN"/>
    <property type="match status" value="1"/>
</dbReference>
<proteinExistence type="predicted"/>
<dbReference type="OrthoDB" id="1715058at2"/>
<dbReference type="Proteomes" id="UP000190188">
    <property type="component" value="Unassembled WGS sequence"/>
</dbReference>
<protein>
    <recommendedName>
        <fullName evidence="1">GerMN domain-containing protein</fullName>
    </recommendedName>
</protein>
<name>A0A1T2XK98_9BACL</name>
<gene>
    <name evidence="2" type="ORF">BVG16_06030</name>
</gene>
<dbReference type="InterPro" id="IPR019606">
    <property type="entry name" value="GerMN"/>
</dbReference>
<organism evidence="2 3">
    <name type="scientific">Paenibacillus selenitireducens</name>
    <dbReference type="NCBI Taxonomy" id="1324314"/>
    <lineage>
        <taxon>Bacteria</taxon>
        <taxon>Bacillati</taxon>
        <taxon>Bacillota</taxon>
        <taxon>Bacilli</taxon>
        <taxon>Bacillales</taxon>
        <taxon>Paenibacillaceae</taxon>
        <taxon>Paenibacillus</taxon>
    </lineage>
</organism>
<dbReference type="AlphaFoldDB" id="A0A1T2XK98"/>
<reference evidence="2 3" key="1">
    <citation type="submission" date="2017-01" db="EMBL/GenBank/DDBJ databases">
        <title>Genome analysis of Paenibacillus selenitrireducens ES3-24.</title>
        <authorList>
            <person name="Xu D."/>
            <person name="Yao R."/>
            <person name="Zheng S."/>
        </authorList>
    </citation>
    <scope>NUCLEOTIDE SEQUENCE [LARGE SCALE GENOMIC DNA]</scope>
    <source>
        <strain evidence="2 3">ES3-24</strain>
    </source>
</reference>
<feature type="domain" description="GerMN" evidence="1">
    <location>
        <begin position="98"/>
        <end position="190"/>
    </location>
</feature>
<dbReference type="RefSeq" id="WP_078497639.1">
    <property type="nucleotide sequence ID" value="NZ_MSZX01000002.1"/>
</dbReference>
<sequence>MLIHKWLRNLALGGLIAIPLTLSGCGLFSKEASTQIDPPPSDVELSMMNDSQPVQAVKTPQTAKAKIENGLTVFLKDGNGFLAPITLDVKTKKDENAAVKSLEMMVEDGKYKADLPTGFQGVLPKGTQVKSVTRDDKQKLAIVEFSHQFSDYNVQDERKIVEAVTWTLTNDPTIDKVQIWLDGQQLNEMPVDGLPMDEPLTREMGINLEKSDNVTYLNSMPVTVYFSAVTPDNVQYYVPVTRLIEPSSDLAQASLKQLIQGPLTTDKSLVPVIDTETQVKQIQQTKDTITVDLTDSIFDEKDKTPSEMLQALVLTLTENTSAQKVQIKINGTENVIGDDDQNYGKPVSRPNSINAIKL</sequence>
<evidence type="ECO:0000259" key="1">
    <source>
        <dbReference type="SMART" id="SM00909"/>
    </source>
</evidence>
<dbReference type="EMBL" id="MSZX01000002">
    <property type="protein sequence ID" value="OPA80291.1"/>
    <property type="molecule type" value="Genomic_DNA"/>
</dbReference>
<evidence type="ECO:0000313" key="2">
    <source>
        <dbReference type="EMBL" id="OPA80291.1"/>
    </source>
</evidence>
<dbReference type="STRING" id="1324314.BVG16_06030"/>
<feature type="domain" description="GerMN" evidence="1">
    <location>
        <begin position="251"/>
        <end position="338"/>
    </location>
</feature>
<accession>A0A1T2XK98</accession>
<dbReference type="SMART" id="SM00909">
    <property type="entry name" value="Germane"/>
    <property type="match status" value="2"/>
</dbReference>
<dbReference type="Pfam" id="PF10646">
    <property type="entry name" value="Germane"/>
    <property type="match status" value="2"/>
</dbReference>
<keyword evidence="3" id="KW-1185">Reference proteome</keyword>
<comment type="caution">
    <text evidence="2">The sequence shown here is derived from an EMBL/GenBank/DDBJ whole genome shotgun (WGS) entry which is preliminary data.</text>
</comment>